<dbReference type="Proteomes" id="UP000275089">
    <property type="component" value="Segment"/>
</dbReference>
<accession>A0A384WIJ1</accession>
<protein>
    <submittedName>
        <fullName evidence="1">Uncharacterized protein</fullName>
    </submittedName>
</protein>
<dbReference type="EMBL" id="MF630921">
    <property type="protein sequence ID" value="ATI16988.1"/>
    <property type="molecule type" value="Genomic_DNA"/>
</dbReference>
<organism evidence="1 2">
    <name type="scientific">Escherichia phage IMM-002</name>
    <dbReference type="NCBI Taxonomy" id="2041760"/>
    <lineage>
        <taxon>Viruses</taxon>
        <taxon>Duplodnaviria</taxon>
        <taxon>Heunggongvirae</taxon>
        <taxon>Uroviricota</taxon>
        <taxon>Caudoviricetes</taxon>
        <taxon>Autographivirales</taxon>
        <taxon>Autotranscriptaviridae</taxon>
        <taxon>Studiervirinae</taxon>
        <taxon>Kayfunavirus</taxon>
        <taxon>Kayfunavirus IMM002</taxon>
    </lineage>
</organism>
<keyword evidence="2" id="KW-1185">Reference proteome</keyword>
<evidence type="ECO:0000313" key="1">
    <source>
        <dbReference type="EMBL" id="ATI16988.1"/>
    </source>
</evidence>
<reference evidence="1 2" key="1">
    <citation type="submission" date="2017-08" db="EMBL/GenBank/DDBJ databases">
        <title>Genomic analysis reveals CRISPR-Cas mediated host-pathogen interaction between enterotoxigenic Escherichia coli and phages.</title>
        <authorList>
            <person name="Chakraborty S."/>
            <person name="Begum Y.A."/>
            <person name="Qadri F."/>
            <person name="Camilli A."/>
        </authorList>
    </citation>
    <scope>NUCLEOTIDE SEQUENCE [LARGE SCALE GENOMIC DNA]</scope>
</reference>
<dbReference type="GeneID" id="55003930"/>
<name>A0A384WIJ1_9CAUD</name>
<proteinExistence type="predicted"/>
<sequence>MVLVVMVAGVTMKTSAPVATKRLLTVTSGLMTSVKMPMVAMTLRPVATTTSNRGCMDTKTGALCGCLPLWT</sequence>
<dbReference type="RefSeq" id="YP_009812857.1">
    <property type="nucleotide sequence ID" value="NC_048071.1"/>
</dbReference>
<evidence type="ECO:0000313" key="2">
    <source>
        <dbReference type="Proteomes" id="UP000275089"/>
    </source>
</evidence>
<dbReference type="KEGG" id="vg:55003930"/>